<dbReference type="Proteomes" id="UP000887159">
    <property type="component" value="Unassembled WGS sequence"/>
</dbReference>
<reference evidence="1" key="1">
    <citation type="submission" date="2020-08" db="EMBL/GenBank/DDBJ databases">
        <title>Multicomponent nature underlies the extraordinary mechanical properties of spider dragline silk.</title>
        <authorList>
            <person name="Kono N."/>
            <person name="Nakamura H."/>
            <person name="Mori M."/>
            <person name="Yoshida Y."/>
            <person name="Ohtoshi R."/>
            <person name="Malay A.D."/>
            <person name="Moran D.A.P."/>
            <person name="Tomita M."/>
            <person name="Numata K."/>
            <person name="Arakawa K."/>
        </authorList>
    </citation>
    <scope>NUCLEOTIDE SEQUENCE</scope>
</reference>
<evidence type="ECO:0000313" key="2">
    <source>
        <dbReference type="Proteomes" id="UP000887159"/>
    </source>
</evidence>
<name>A0A8X6RUX0_TRICX</name>
<comment type="caution">
    <text evidence="1">The sequence shown here is derived from an EMBL/GenBank/DDBJ whole genome shotgun (WGS) entry which is preliminary data.</text>
</comment>
<dbReference type="AlphaFoldDB" id="A0A8X6RUX0"/>
<dbReference type="EMBL" id="BMAU01021208">
    <property type="protein sequence ID" value="GFX99339.1"/>
    <property type="molecule type" value="Genomic_DNA"/>
</dbReference>
<organism evidence="1 2">
    <name type="scientific">Trichonephila clavipes</name>
    <name type="common">Golden silk orbweaver</name>
    <name type="synonym">Nephila clavipes</name>
    <dbReference type="NCBI Taxonomy" id="2585209"/>
    <lineage>
        <taxon>Eukaryota</taxon>
        <taxon>Metazoa</taxon>
        <taxon>Ecdysozoa</taxon>
        <taxon>Arthropoda</taxon>
        <taxon>Chelicerata</taxon>
        <taxon>Arachnida</taxon>
        <taxon>Araneae</taxon>
        <taxon>Araneomorphae</taxon>
        <taxon>Entelegynae</taxon>
        <taxon>Araneoidea</taxon>
        <taxon>Nephilidae</taxon>
        <taxon>Trichonephila</taxon>
    </lineage>
</organism>
<evidence type="ECO:0000313" key="1">
    <source>
        <dbReference type="EMBL" id="GFX99339.1"/>
    </source>
</evidence>
<gene>
    <name evidence="1" type="ORF">TNCV_1614651</name>
</gene>
<keyword evidence="2" id="KW-1185">Reference proteome</keyword>
<sequence>MRMQSILAVITPATLEKAAKVADGIMGGSIQWTEEGSQELIDAKKKKKAVTDATLPRHPIPRAKLRLWIDASDKKS</sequence>
<proteinExistence type="predicted"/>
<protein>
    <submittedName>
        <fullName evidence="1">Uncharacterized protein</fullName>
    </submittedName>
</protein>
<accession>A0A8X6RUX0</accession>